<dbReference type="GO" id="GO:0030170">
    <property type="term" value="F:pyridoxal phosphate binding"/>
    <property type="evidence" value="ECO:0007669"/>
    <property type="project" value="InterPro"/>
</dbReference>
<name>A0A2A5SKR1_LACLH</name>
<dbReference type="Gene3D" id="3.90.1150.10">
    <property type="entry name" value="Aspartate Aminotransferase, domain 1"/>
    <property type="match status" value="1"/>
</dbReference>
<comment type="caution">
    <text evidence="2">The sequence shown here is derived from an EMBL/GenBank/DDBJ whole genome shotgun (WGS) entry which is preliminary data.</text>
</comment>
<keyword evidence="2" id="KW-0032">Aminotransferase</keyword>
<dbReference type="Pfam" id="PF00155">
    <property type="entry name" value="Aminotran_1_2"/>
    <property type="match status" value="1"/>
</dbReference>
<reference evidence="2 3" key="1">
    <citation type="submission" date="2014-12" db="EMBL/GenBank/DDBJ databases">
        <title>Draft genome sequences of 10 type strains of Lactococcus.</title>
        <authorList>
            <person name="Sun Z."/>
            <person name="Zhong Z."/>
            <person name="Liu W."/>
            <person name="Zhang W."/>
            <person name="Zhang H."/>
        </authorList>
    </citation>
    <scope>NUCLEOTIDE SEQUENCE [LARGE SCALE GENOMIC DNA]</scope>
    <source>
        <strain evidence="2 3">DSM 20450</strain>
    </source>
</reference>
<dbReference type="EMBL" id="JXKA01000002">
    <property type="protein sequence ID" value="PCS14107.1"/>
    <property type="molecule type" value="Genomic_DNA"/>
</dbReference>
<dbReference type="GO" id="GO:0008483">
    <property type="term" value="F:transaminase activity"/>
    <property type="evidence" value="ECO:0007669"/>
    <property type="project" value="UniProtKB-KW"/>
</dbReference>
<dbReference type="AlphaFoldDB" id="A0A2A5SKR1"/>
<sequence length="124" mass="14103">MICTGVFDDAVAALVLKHKDKVLERARKIVKGNLSILKEWVENEPLVSMVYPNAVSVSFVKFEELDPTKTEDFAIQLLREKGVLIIPGNRFDLPGYARIGYCTDETTLRQGLKLLSEFLREYQV</sequence>
<dbReference type="PANTHER" id="PTHR43510">
    <property type="entry name" value="AMINOTRANSFERASE FUNCTION, HYPOTHETICAL (EUROFUNG)"/>
    <property type="match status" value="1"/>
</dbReference>
<dbReference type="PANTHER" id="PTHR43510:SF1">
    <property type="entry name" value="AMINOTRANSFERASE FUNCTION, HYPOTHETICAL (EUROFUNG)"/>
    <property type="match status" value="1"/>
</dbReference>
<evidence type="ECO:0000259" key="1">
    <source>
        <dbReference type="Pfam" id="PF00155"/>
    </source>
</evidence>
<accession>A0A2A5SKR1</accession>
<dbReference type="Gene3D" id="3.40.640.10">
    <property type="entry name" value="Type I PLP-dependent aspartate aminotransferase-like (Major domain)"/>
    <property type="match status" value="1"/>
</dbReference>
<evidence type="ECO:0000313" key="3">
    <source>
        <dbReference type="Proteomes" id="UP000218744"/>
    </source>
</evidence>
<gene>
    <name evidence="2" type="ORF">RU90_GL000977</name>
</gene>
<feature type="domain" description="Aminotransferase class I/classII large" evidence="1">
    <location>
        <begin position="10"/>
        <end position="111"/>
    </location>
</feature>
<organism evidence="2 3">
    <name type="scientific">Lactococcus lactis subsp. hordniae</name>
    <dbReference type="NCBI Taxonomy" id="203404"/>
    <lineage>
        <taxon>Bacteria</taxon>
        <taxon>Bacillati</taxon>
        <taxon>Bacillota</taxon>
        <taxon>Bacilli</taxon>
        <taxon>Lactobacillales</taxon>
        <taxon>Streptococcaceae</taxon>
        <taxon>Lactococcus</taxon>
    </lineage>
</organism>
<evidence type="ECO:0000313" key="2">
    <source>
        <dbReference type="EMBL" id="PCS14107.1"/>
    </source>
</evidence>
<keyword evidence="2" id="KW-0808">Transferase</keyword>
<dbReference type="InterPro" id="IPR015421">
    <property type="entry name" value="PyrdxlP-dep_Trfase_major"/>
</dbReference>
<dbReference type="InterPro" id="IPR015424">
    <property type="entry name" value="PyrdxlP-dep_Trfase"/>
</dbReference>
<dbReference type="SUPFAM" id="SSF53383">
    <property type="entry name" value="PLP-dependent transferases"/>
    <property type="match status" value="1"/>
</dbReference>
<dbReference type="Proteomes" id="UP000218744">
    <property type="component" value="Unassembled WGS sequence"/>
</dbReference>
<dbReference type="InterPro" id="IPR015422">
    <property type="entry name" value="PyrdxlP-dep_Trfase_small"/>
</dbReference>
<protein>
    <submittedName>
        <fullName evidence="2">Aspartate aminotransferase</fullName>
    </submittedName>
</protein>
<proteinExistence type="predicted"/>
<dbReference type="InterPro" id="IPR004839">
    <property type="entry name" value="Aminotransferase_I/II_large"/>
</dbReference>